<keyword evidence="2" id="KW-1185">Reference proteome</keyword>
<dbReference type="Proteomes" id="UP001498469">
    <property type="component" value="Unassembled WGS sequence"/>
</dbReference>
<protein>
    <submittedName>
        <fullName evidence="1">Uncharacterized protein</fullName>
    </submittedName>
</protein>
<reference evidence="1 2" key="1">
    <citation type="submission" date="2023-11" db="EMBL/GenBank/DDBJ databases">
        <title>Draft genome sequence of a psychrophilic Clostridium strain from permafrost water brine.</title>
        <authorList>
            <person name="Shcherbakova V.A."/>
            <person name="Trubitsyn V.E."/>
            <person name="Zakharyuk A.G."/>
        </authorList>
    </citation>
    <scope>NUCLEOTIDE SEQUENCE [LARGE SCALE GENOMIC DNA]</scope>
    <source>
        <strain evidence="1 2">14F</strain>
    </source>
</reference>
<sequence>MDELIYSILEETRENNFNLKLNPMVMGRKQIETPNKIINFLQTLSKCVI</sequence>
<proteinExistence type="predicted"/>
<dbReference type="EMBL" id="JAZHFS010000004">
    <property type="protein sequence ID" value="MEF2111725.1"/>
    <property type="molecule type" value="Genomic_DNA"/>
</dbReference>
<accession>A0ABU7UML9</accession>
<name>A0ABU7UML9_9CLOT</name>
<evidence type="ECO:0000313" key="2">
    <source>
        <dbReference type="Proteomes" id="UP001498469"/>
    </source>
</evidence>
<gene>
    <name evidence="1" type="ORF">SJI18_05305</name>
</gene>
<comment type="caution">
    <text evidence="1">The sequence shown here is derived from an EMBL/GenBank/DDBJ whole genome shotgun (WGS) entry which is preliminary data.</text>
</comment>
<organism evidence="1 2">
    <name type="scientific">Clostridium frigoriphilum</name>
    <dbReference type="NCBI Taxonomy" id="443253"/>
    <lineage>
        <taxon>Bacteria</taxon>
        <taxon>Bacillati</taxon>
        <taxon>Bacillota</taxon>
        <taxon>Clostridia</taxon>
        <taxon>Eubacteriales</taxon>
        <taxon>Clostridiaceae</taxon>
        <taxon>Clostridium</taxon>
    </lineage>
</organism>
<dbReference type="RefSeq" id="WP_216250101.1">
    <property type="nucleotide sequence ID" value="NZ_JAZHFS010000004.1"/>
</dbReference>
<evidence type="ECO:0000313" key="1">
    <source>
        <dbReference type="EMBL" id="MEF2111725.1"/>
    </source>
</evidence>